<dbReference type="RefSeq" id="WP_103900953.1">
    <property type="nucleotide sequence ID" value="NZ_PQWB01000007.1"/>
</dbReference>
<reference evidence="2" key="1">
    <citation type="submission" date="2018-02" db="EMBL/GenBank/DDBJ databases">
        <authorList>
            <person name="O'Hara-Hanley K."/>
            <person name="Soby S."/>
        </authorList>
    </citation>
    <scope>NUCLEOTIDE SEQUENCE [LARGE SCALE GENOMIC DNA]</scope>
    <source>
        <strain evidence="2">MWU14-2602</strain>
    </source>
</reference>
<comment type="caution">
    <text evidence="1">The sequence shown here is derived from an EMBL/GenBank/DDBJ whole genome shotgun (WGS) entry which is preliminary data.</text>
</comment>
<dbReference type="SUPFAM" id="SSF53850">
    <property type="entry name" value="Periplasmic binding protein-like II"/>
    <property type="match status" value="1"/>
</dbReference>
<dbReference type="EMBL" id="PQWB01000007">
    <property type="protein sequence ID" value="POZ63844.1"/>
    <property type="molecule type" value="Genomic_DNA"/>
</dbReference>
<dbReference type="Proteomes" id="UP000237082">
    <property type="component" value="Unassembled WGS sequence"/>
</dbReference>
<evidence type="ECO:0000313" key="2">
    <source>
        <dbReference type="Proteomes" id="UP000237082"/>
    </source>
</evidence>
<proteinExistence type="predicted"/>
<dbReference type="PANTHER" id="PTHR38834:SF3">
    <property type="entry name" value="SOLUTE-BINDING PROTEIN FAMILY 3_N-TERMINAL DOMAIN-CONTAINING PROTEIN"/>
    <property type="match status" value="1"/>
</dbReference>
<evidence type="ECO:0008006" key="3">
    <source>
        <dbReference type="Google" id="ProtNLM"/>
    </source>
</evidence>
<gene>
    <name evidence="1" type="ORF">C2I19_01485</name>
</gene>
<name>A0A2S5DLB0_9NEIS</name>
<keyword evidence="2" id="KW-1185">Reference proteome</keyword>
<dbReference type="PANTHER" id="PTHR38834">
    <property type="entry name" value="PERIPLASMIC SUBSTRATE BINDING PROTEIN FAMILY 3"/>
    <property type="match status" value="1"/>
</dbReference>
<protein>
    <recommendedName>
        <fullName evidence="3">Solute-binding protein family 3/N-terminal domain-containing protein</fullName>
    </recommendedName>
</protein>
<organism evidence="1 2">
    <name type="scientific">Chromobacterium alticapitis</name>
    <dbReference type="NCBI Taxonomy" id="2073169"/>
    <lineage>
        <taxon>Bacteria</taxon>
        <taxon>Pseudomonadati</taxon>
        <taxon>Pseudomonadota</taxon>
        <taxon>Betaproteobacteria</taxon>
        <taxon>Neisseriales</taxon>
        <taxon>Chromobacteriaceae</taxon>
        <taxon>Chromobacterium</taxon>
    </lineage>
</organism>
<evidence type="ECO:0000313" key="1">
    <source>
        <dbReference type="EMBL" id="POZ63844.1"/>
    </source>
</evidence>
<dbReference type="OrthoDB" id="8594082at2"/>
<accession>A0A2S5DLB0</accession>
<dbReference type="AlphaFoldDB" id="A0A2S5DLB0"/>
<sequence>MANTAARFRTGVWAALTIVLPWLAQAEPARWLTDNDAPFNLPDAHGGVTGISSEMVMFRRAGIDYRIEMQPWARAYNLAQIDPRACLFSTTRTPGREKLFVWIGPLLTKRYLGSP</sequence>